<dbReference type="GO" id="GO:0009252">
    <property type="term" value="P:peptidoglycan biosynthetic process"/>
    <property type="evidence" value="ECO:0007669"/>
    <property type="project" value="UniProtKB-UniRule"/>
</dbReference>
<evidence type="ECO:0000256" key="17">
    <source>
        <dbReference type="PROSITE-ProRule" id="PRU00409"/>
    </source>
</evidence>
<dbReference type="InterPro" id="IPR016185">
    <property type="entry name" value="PreATP-grasp_dom_sf"/>
</dbReference>
<evidence type="ECO:0000313" key="20">
    <source>
        <dbReference type="Proteomes" id="UP000031643"/>
    </source>
</evidence>
<dbReference type="SUPFAM" id="SSF52440">
    <property type="entry name" value="PreATP-grasp domain"/>
    <property type="match status" value="1"/>
</dbReference>
<dbReference type="SUPFAM" id="SSF56059">
    <property type="entry name" value="Glutathione synthetase ATP-binding domain-like"/>
    <property type="match status" value="1"/>
</dbReference>
<evidence type="ECO:0000256" key="1">
    <source>
        <dbReference type="ARBA" id="ARBA00001936"/>
    </source>
</evidence>
<comment type="subcellular location">
    <subcellularLocation>
        <location evidence="3 14">Cytoplasm</location>
    </subcellularLocation>
</comment>
<dbReference type="PROSITE" id="PS50975">
    <property type="entry name" value="ATP_GRASP"/>
    <property type="match status" value="1"/>
</dbReference>
<dbReference type="NCBIfam" id="NF002378">
    <property type="entry name" value="PRK01372.1"/>
    <property type="match status" value="1"/>
</dbReference>
<dbReference type="Proteomes" id="UP000031643">
    <property type="component" value="Chromosome"/>
</dbReference>
<comment type="similarity">
    <text evidence="4 14">Belongs to the D-alanine--D-alanine ligase family.</text>
</comment>
<dbReference type="PANTHER" id="PTHR23132">
    <property type="entry name" value="D-ALANINE--D-ALANINE LIGASE"/>
    <property type="match status" value="1"/>
</dbReference>
<dbReference type="HAMAP" id="MF_00047">
    <property type="entry name" value="Dala_Dala_lig"/>
    <property type="match status" value="1"/>
</dbReference>
<dbReference type="PANTHER" id="PTHR23132:SF23">
    <property type="entry name" value="D-ALANINE--D-ALANINE LIGASE B"/>
    <property type="match status" value="1"/>
</dbReference>
<evidence type="ECO:0000256" key="6">
    <source>
        <dbReference type="ARBA" id="ARBA00022490"/>
    </source>
</evidence>
<dbReference type="UniPathway" id="UPA00219"/>
<dbReference type="PROSITE" id="PS00843">
    <property type="entry name" value="DALA_DALA_LIGASE_1"/>
    <property type="match status" value="1"/>
</dbReference>
<dbReference type="InterPro" id="IPR005905">
    <property type="entry name" value="D_ala_D_ala"/>
</dbReference>
<dbReference type="OrthoDB" id="9813261at2"/>
<dbReference type="GO" id="GO:0005524">
    <property type="term" value="F:ATP binding"/>
    <property type="evidence" value="ECO:0007669"/>
    <property type="project" value="UniProtKB-UniRule"/>
</dbReference>
<evidence type="ECO:0000256" key="3">
    <source>
        <dbReference type="ARBA" id="ARBA00004496"/>
    </source>
</evidence>
<dbReference type="GO" id="GO:0008716">
    <property type="term" value="F:D-alanine-D-alanine ligase activity"/>
    <property type="evidence" value="ECO:0007669"/>
    <property type="project" value="UniProtKB-UniRule"/>
</dbReference>
<name>A0A0A8K292_9HYPH</name>
<protein>
    <recommendedName>
        <fullName evidence="5 14">D-alanine--D-alanine ligase</fullName>
        <ecNumber evidence="5 14">6.3.2.4</ecNumber>
    </recommendedName>
    <alternativeName>
        <fullName evidence="14">D-Ala-D-Ala ligase</fullName>
    </alternativeName>
    <alternativeName>
        <fullName evidence="14">D-alanylalanine synthetase</fullName>
    </alternativeName>
</protein>
<keyword evidence="20" id="KW-1185">Reference proteome</keyword>
<feature type="active site" evidence="15">
    <location>
        <position position="18"/>
    </location>
</feature>
<dbReference type="GO" id="GO:0071555">
    <property type="term" value="P:cell wall organization"/>
    <property type="evidence" value="ECO:0007669"/>
    <property type="project" value="UniProtKB-KW"/>
</dbReference>
<dbReference type="STRING" id="1384459.GL4_1580"/>
<evidence type="ECO:0000259" key="18">
    <source>
        <dbReference type="PROSITE" id="PS50975"/>
    </source>
</evidence>
<keyword evidence="11 14" id="KW-0573">Peptidoglycan synthesis</keyword>
<feature type="active site" evidence="15">
    <location>
        <position position="283"/>
    </location>
</feature>
<feature type="binding site" evidence="16">
    <location>
        <position position="274"/>
    </location>
    <ligand>
        <name>Mg(2+)</name>
        <dbReference type="ChEBI" id="CHEBI:18420"/>
        <label>2</label>
    </ligand>
</feature>
<gene>
    <name evidence="14" type="primary">ddl</name>
    <name evidence="19" type="ORF">GL4_1580</name>
</gene>
<feature type="binding site" evidence="16">
    <location>
        <position position="255"/>
    </location>
    <ligand>
        <name>Mg(2+)</name>
        <dbReference type="ChEBI" id="CHEBI:18420"/>
        <label>1</label>
    </ligand>
</feature>
<evidence type="ECO:0000256" key="15">
    <source>
        <dbReference type="PIRSR" id="PIRSR039102-1"/>
    </source>
</evidence>
<evidence type="ECO:0000256" key="2">
    <source>
        <dbReference type="ARBA" id="ARBA00003921"/>
    </source>
</evidence>
<evidence type="ECO:0000256" key="14">
    <source>
        <dbReference type="HAMAP-Rule" id="MF_00047"/>
    </source>
</evidence>
<evidence type="ECO:0000256" key="10">
    <source>
        <dbReference type="ARBA" id="ARBA00022960"/>
    </source>
</evidence>
<dbReference type="EC" id="6.3.2.4" evidence="5 14"/>
<dbReference type="EMBL" id="AP014648">
    <property type="protein sequence ID" value="BAQ17035.1"/>
    <property type="molecule type" value="Genomic_DNA"/>
</dbReference>
<dbReference type="HOGENOM" id="CLU_039268_1_1_5"/>
<sequence>MTEEQTHVAVLMGGLSSEREISLRSGTACAKALEGEGYKVTKIDVGRDVAERLAAIKPDVCFNALHGKYGEDGCIQGVLETMGLPYTHSGVLASALAMHKERAKAVLREAGVPVAESRVVSRAEAAKGHPIEPPYVIKPPAEGSSVGVYIIREDQAHPPQELTSADWALGEELMVERFIHGRELTCAVMGDEALDVIEIRPAEGLTFYDYESKYAPGGSIHVLPAPIKLNVYQLVQKLSVAAHRALGCRGVSRSDFRYDDRPDGTGELICLEVNTQPGMTSTSLVPELAAHKGRSFGELVRWIVEDASCNR</sequence>
<keyword evidence="8 17" id="KW-0547">Nucleotide-binding</keyword>
<dbReference type="PIRSF" id="PIRSF039102">
    <property type="entry name" value="Ddl/VanB"/>
    <property type="match status" value="1"/>
</dbReference>
<comment type="catalytic activity">
    <reaction evidence="13 14">
        <text>2 D-alanine + ATP = D-alanyl-D-alanine + ADP + phosphate + H(+)</text>
        <dbReference type="Rhea" id="RHEA:11224"/>
        <dbReference type="ChEBI" id="CHEBI:15378"/>
        <dbReference type="ChEBI" id="CHEBI:30616"/>
        <dbReference type="ChEBI" id="CHEBI:43474"/>
        <dbReference type="ChEBI" id="CHEBI:57416"/>
        <dbReference type="ChEBI" id="CHEBI:57822"/>
        <dbReference type="ChEBI" id="CHEBI:456216"/>
        <dbReference type="EC" id="6.3.2.4"/>
    </reaction>
</comment>
<feature type="binding site" evidence="16">
    <location>
        <position position="272"/>
    </location>
    <ligand>
        <name>Mg(2+)</name>
        <dbReference type="ChEBI" id="CHEBI:18420"/>
        <label>2</label>
    </ligand>
</feature>
<dbReference type="GO" id="GO:0008360">
    <property type="term" value="P:regulation of cell shape"/>
    <property type="evidence" value="ECO:0007669"/>
    <property type="project" value="UniProtKB-KW"/>
</dbReference>
<dbReference type="InterPro" id="IPR011761">
    <property type="entry name" value="ATP-grasp"/>
</dbReference>
<dbReference type="InterPro" id="IPR011095">
    <property type="entry name" value="Dala_Dala_lig_C"/>
</dbReference>
<dbReference type="KEGG" id="mcg:GL4_1580"/>
<evidence type="ECO:0000256" key="5">
    <source>
        <dbReference type="ARBA" id="ARBA00012216"/>
    </source>
</evidence>
<keyword evidence="7 14" id="KW-0436">Ligase</keyword>
<evidence type="ECO:0000313" key="19">
    <source>
        <dbReference type="EMBL" id="BAQ17035.1"/>
    </source>
</evidence>
<dbReference type="Gene3D" id="3.40.50.20">
    <property type="match status" value="1"/>
</dbReference>
<keyword evidence="12 14" id="KW-0961">Cell wall biogenesis/degradation</keyword>
<accession>A0A0A8K292</accession>
<reference evidence="19 20" key="1">
    <citation type="submission" date="2014-09" db="EMBL/GenBank/DDBJ databases">
        <title>Genome sequencing of Methyloceanibacter caenitepidi Gela4.</title>
        <authorList>
            <person name="Takeuchi M."/>
            <person name="Susumu S."/>
            <person name="Kamagata Y."/>
            <person name="Oshima K."/>
            <person name="Hattori M."/>
            <person name="Iwasaki W."/>
        </authorList>
    </citation>
    <scope>NUCLEOTIDE SEQUENCE [LARGE SCALE GENOMIC DNA]</scope>
    <source>
        <strain evidence="19 20">Gela4</strain>
    </source>
</reference>
<dbReference type="GO" id="GO:0046872">
    <property type="term" value="F:metal ion binding"/>
    <property type="evidence" value="ECO:0007669"/>
    <property type="project" value="UniProtKB-KW"/>
</dbReference>
<comment type="cofactor">
    <cofactor evidence="16">
        <name>Mg(2+)</name>
        <dbReference type="ChEBI" id="CHEBI:18420"/>
    </cofactor>
    <cofactor evidence="16">
        <name>Mn(2+)</name>
        <dbReference type="ChEBI" id="CHEBI:29035"/>
    </cofactor>
    <text evidence="16">Binds 2 magnesium or manganese ions per subunit.</text>
</comment>
<dbReference type="Gene3D" id="3.30.470.20">
    <property type="entry name" value="ATP-grasp fold, B domain"/>
    <property type="match status" value="1"/>
</dbReference>
<feature type="binding site" evidence="16">
    <location>
        <position position="272"/>
    </location>
    <ligand>
        <name>Mg(2+)</name>
        <dbReference type="ChEBI" id="CHEBI:18420"/>
        <label>1</label>
    </ligand>
</feature>
<dbReference type="GO" id="GO:0005737">
    <property type="term" value="C:cytoplasm"/>
    <property type="evidence" value="ECO:0007669"/>
    <property type="project" value="UniProtKB-SubCell"/>
</dbReference>
<comment type="cofactor">
    <cofactor evidence="1">
        <name>Mn(2+)</name>
        <dbReference type="ChEBI" id="CHEBI:29035"/>
    </cofactor>
</comment>
<keyword evidence="16" id="KW-0464">Manganese</keyword>
<evidence type="ECO:0000256" key="8">
    <source>
        <dbReference type="ARBA" id="ARBA00022741"/>
    </source>
</evidence>
<dbReference type="Gene3D" id="3.30.1490.20">
    <property type="entry name" value="ATP-grasp fold, A domain"/>
    <property type="match status" value="1"/>
</dbReference>
<dbReference type="InterPro" id="IPR000291">
    <property type="entry name" value="D-Ala_lig_Van_CS"/>
</dbReference>
<keyword evidence="16" id="KW-0479">Metal-binding</keyword>
<dbReference type="InterPro" id="IPR011127">
    <property type="entry name" value="Dala_Dala_lig_N"/>
</dbReference>
<dbReference type="InterPro" id="IPR013815">
    <property type="entry name" value="ATP_grasp_subdomain_1"/>
</dbReference>
<feature type="domain" description="ATP-grasp" evidence="18">
    <location>
        <begin position="104"/>
        <end position="305"/>
    </location>
</feature>
<evidence type="ECO:0000256" key="16">
    <source>
        <dbReference type="PIRSR" id="PIRSR039102-3"/>
    </source>
</evidence>
<keyword evidence="16" id="KW-0460">Magnesium</keyword>
<keyword evidence="9 17" id="KW-0067">ATP-binding</keyword>
<dbReference type="PROSITE" id="PS00844">
    <property type="entry name" value="DALA_DALA_LIGASE_2"/>
    <property type="match status" value="1"/>
</dbReference>
<keyword evidence="6 14" id="KW-0963">Cytoplasm</keyword>
<evidence type="ECO:0000256" key="4">
    <source>
        <dbReference type="ARBA" id="ARBA00010871"/>
    </source>
</evidence>
<dbReference type="NCBIfam" id="TIGR01205">
    <property type="entry name" value="D_ala_D_alaTIGR"/>
    <property type="match status" value="1"/>
</dbReference>
<keyword evidence="10 14" id="KW-0133">Cell shape</keyword>
<evidence type="ECO:0000256" key="9">
    <source>
        <dbReference type="ARBA" id="ARBA00022840"/>
    </source>
</evidence>
<proteinExistence type="inferred from homology"/>
<evidence type="ECO:0000256" key="11">
    <source>
        <dbReference type="ARBA" id="ARBA00022984"/>
    </source>
</evidence>
<feature type="active site" evidence="15">
    <location>
        <position position="144"/>
    </location>
</feature>
<evidence type="ECO:0000256" key="13">
    <source>
        <dbReference type="ARBA" id="ARBA00047614"/>
    </source>
</evidence>
<evidence type="ECO:0000256" key="12">
    <source>
        <dbReference type="ARBA" id="ARBA00023316"/>
    </source>
</evidence>
<organism evidence="19 20">
    <name type="scientific">Methyloceanibacter caenitepidi</name>
    <dbReference type="NCBI Taxonomy" id="1384459"/>
    <lineage>
        <taxon>Bacteria</taxon>
        <taxon>Pseudomonadati</taxon>
        <taxon>Pseudomonadota</taxon>
        <taxon>Alphaproteobacteria</taxon>
        <taxon>Hyphomicrobiales</taxon>
        <taxon>Hyphomicrobiaceae</taxon>
        <taxon>Methyloceanibacter</taxon>
    </lineage>
</organism>
<dbReference type="Pfam" id="PF07478">
    <property type="entry name" value="Dala_Dala_lig_C"/>
    <property type="match status" value="1"/>
</dbReference>
<comment type="function">
    <text evidence="2 14">Cell wall formation.</text>
</comment>
<dbReference type="Pfam" id="PF01820">
    <property type="entry name" value="Dala_Dala_lig_N"/>
    <property type="match status" value="1"/>
</dbReference>
<comment type="pathway">
    <text evidence="14">Cell wall biogenesis; peptidoglycan biosynthesis.</text>
</comment>
<dbReference type="AlphaFoldDB" id="A0A0A8K292"/>
<evidence type="ECO:0000256" key="7">
    <source>
        <dbReference type="ARBA" id="ARBA00022598"/>
    </source>
</evidence>
<dbReference type="RefSeq" id="WP_045366346.1">
    <property type="nucleotide sequence ID" value="NZ_AP014648.1"/>
</dbReference>